<dbReference type="PROSITE" id="PS51257">
    <property type="entry name" value="PROKAR_LIPOPROTEIN"/>
    <property type="match status" value="1"/>
</dbReference>
<dbReference type="InterPro" id="IPR025287">
    <property type="entry name" value="WAK_GUB"/>
</dbReference>
<evidence type="ECO:0000256" key="1">
    <source>
        <dbReference type="ARBA" id="ARBA00004167"/>
    </source>
</evidence>
<dbReference type="Gene3D" id="1.10.510.10">
    <property type="entry name" value="Transferase(Phosphotransferase) domain 1"/>
    <property type="match status" value="1"/>
</dbReference>
<organism evidence="16 17">
    <name type="scientific">Prunus avium</name>
    <name type="common">Cherry</name>
    <name type="synonym">Cerasus avium</name>
    <dbReference type="NCBI Taxonomy" id="42229"/>
    <lineage>
        <taxon>Eukaryota</taxon>
        <taxon>Viridiplantae</taxon>
        <taxon>Streptophyta</taxon>
        <taxon>Embryophyta</taxon>
        <taxon>Tracheophyta</taxon>
        <taxon>Spermatophyta</taxon>
        <taxon>Magnoliopsida</taxon>
        <taxon>eudicotyledons</taxon>
        <taxon>Gunneridae</taxon>
        <taxon>Pentapetalae</taxon>
        <taxon>rosids</taxon>
        <taxon>fabids</taxon>
        <taxon>Rosales</taxon>
        <taxon>Rosaceae</taxon>
        <taxon>Amygdaloideae</taxon>
        <taxon>Amygdaleae</taxon>
        <taxon>Prunus</taxon>
    </lineage>
</organism>
<evidence type="ECO:0000313" key="16">
    <source>
        <dbReference type="Proteomes" id="UP000515124"/>
    </source>
</evidence>
<dbReference type="PANTHER" id="PTHR46008">
    <property type="entry name" value="LEAF RUST 10 DISEASE-RESISTANCE LOCUS RECEPTOR-LIKE PROTEIN KINASE-LIKE 1.4"/>
    <property type="match status" value="1"/>
</dbReference>
<feature type="domain" description="Protein kinase" evidence="15">
    <location>
        <begin position="355"/>
        <end position="638"/>
    </location>
</feature>
<feature type="transmembrane region" description="Helical" evidence="13">
    <location>
        <begin position="288"/>
        <end position="307"/>
    </location>
</feature>
<sequence length="649" mass="71878">MEKFMFTATLHALTLLLLSCSARSVTATLRCGNCGPTPVPYPLSTGPRCGEPWYRIRCTAGTLWLDTLNNSSYAITSTNPETQRITIRPASLAPNTCLSSDFHSRGIQLDPNLPFNITSSNTVLLLNCTDAMLNLQAPINCSSNTLCHSFIRDNAAACTRAPLCCTFRTGGSQTAYIIRVHGGGCSAYQSFVNFDGPPSSAVVGVKKTKWPEPGVELEWVSPGEPICKSPVDCKYLLNSKCLVDPSSVGQRRCFCNGGFKWDFINGFCQKVKCKHGKGCKNRKKRTKLIGMAMVVGGVVGIMGIVGYTKRHHLKRNAQKGLMKKQEQMILSSKSSGKSARIFFTTKEIARATNNFSKDNLIGSGGFGEVFKGTFDDGTITAIKRAKLGNTKGIDQILNEVRILCQVNHRSLVRLLGCMVELDQQPVLIFEYVPNGTLFDHLHLHHQGKWALISWHHRLRIAHRTAEGLAYLHSSAVPPIYHRDVKSSNILLDEKLEAKVSDFGLSRLVESTDTSKNTHISTFAQGTLGYLDPEYYINFQLTDKIDVYSFGVVLLELLTSMKVIDFNRGEEDVNLVVYMKRVMKEERLMDVVDPVIKEGASKLDLETMKALGFLSASCLDEQRQNRPSMKEVAYEIEYMIGIVTSDVPAS</sequence>
<dbReference type="PROSITE" id="PS50011">
    <property type="entry name" value="PROTEIN_KINASE_DOM"/>
    <property type="match status" value="1"/>
</dbReference>
<evidence type="ECO:0000256" key="9">
    <source>
        <dbReference type="ARBA" id="ARBA00022989"/>
    </source>
</evidence>
<comment type="subcellular location">
    <subcellularLocation>
        <location evidence="1">Membrane</location>
        <topology evidence="1">Single-pass membrane protein</topology>
    </subcellularLocation>
</comment>
<dbReference type="AlphaFoldDB" id="A0A6P5TDQ1"/>
<keyword evidence="2" id="KW-0723">Serine/threonine-protein kinase</keyword>
<evidence type="ECO:0000313" key="17">
    <source>
        <dbReference type="RefSeq" id="XP_021825488.1"/>
    </source>
</evidence>
<evidence type="ECO:0000256" key="14">
    <source>
        <dbReference type="SAM" id="SignalP"/>
    </source>
</evidence>
<dbReference type="Pfam" id="PF13947">
    <property type="entry name" value="GUB_WAK_bind"/>
    <property type="match status" value="1"/>
</dbReference>
<evidence type="ECO:0000256" key="7">
    <source>
        <dbReference type="ARBA" id="ARBA00022777"/>
    </source>
</evidence>
<dbReference type="InterPro" id="IPR000719">
    <property type="entry name" value="Prot_kinase_dom"/>
</dbReference>
<dbReference type="GO" id="GO:0030247">
    <property type="term" value="F:polysaccharide binding"/>
    <property type="evidence" value="ECO:0007669"/>
    <property type="project" value="InterPro"/>
</dbReference>
<keyword evidence="11" id="KW-0325">Glycoprotein</keyword>
<keyword evidence="6 12" id="KW-0547">Nucleotide-binding</keyword>
<evidence type="ECO:0000256" key="10">
    <source>
        <dbReference type="ARBA" id="ARBA00023136"/>
    </source>
</evidence>
<evidence type="ECO:0000256" key="2">
    <source>
        <dbReference type="ARBA" id="ARBA00022527"/>
    </source>
</evidence>
<dbReference type="SMART" id="SM00220">
    <property type="entry name" value="S_TKc"/>
    <property type="match status" value="1"/>
</dbReference>
<dbReference type="FunFam" id="1.10.510.10:FF:000161">
    <property type="entry name" value="Wall-associated receptor kinase-like 20"/>
    <property type="match status" value="1"/>
</dbReference>
<dbReference type="RefSeq" id="XP_021825488.1">
    <property type="nucleotide sequence ID" value="XM_021969796.1"/>
</dbReference>
<dbReference type="InterPro" id="IPR011009">
    <property type="entry name" value="Kinase-like_dom_sf"/>
</dbReference>
<dbReference type="GO" id="GO:0005524">
    <property type="term" value="F:ATP binding"/>
    <property type="evidence" value="ECO:0007669"/>
    <property type="project" value="UniProtKB-UniRule"/>
</dbReference>
<evidence type="ECO:0000256" key="5">
    <source>
        <dbReference type="ARBA" id="ARBA00022729"/>
    </source>
</evidence>
<evidence type="ECO:0000256" key="3">
    <source>
        <dbReference type="ARBA" id="ARBA00022679"/>
    </source>
</evidence>
<evidence type="ECO:0000256" key="8">
    <source>
        <dbReference type="ARBA" id="ARBA00022840"/>
    </source>
</evidence>
<feature type="signal peptide" evidence="14">
    <location>
        <begin position="1"/>
        <end position="27"/>
    </location>
</feature>
<dbReference type="KEGG" id="pavi:110766467"/>
<feature type="chain" id="PRO_5028130293" evidence="14">
    <location>
        <begin position="28"/>
        <end position="649"/>
    </location>
</feature>
<proteinExistence type="predicted"/>
<dbReference type="Proteomes" id="UP000515124">
    <property type="component" value="Unplaced"/>
</dbReference>
<evidence type="ECO:0000259" key="15">
    <source>
        <dbReference type="PROSITE" id="PS50011"/>
    </source>
</evidence>
<dbReference type="PANTHER" id="PTHR46008:SF25">
    <property type="entry name" value="PROTEIN KINASE DOMAIN-CONTAINING PROTEIN"/>
    <property type="match status" value="1"/>
</dbReference>
<keyword evidence="5 14" id="KW-0732">Signal</keyword>
<name>A0A6P5TDQ1_PRUAV</name>
<evidence type="ECO:0000256" key="6">
    <source>
        <dbReference type="ARBA" id="ARBA00022741"/>
    </source>
</evidence>
<feature type="binding site" evidence="12">
    <location>
        <position position="383"/>
    </location>
    <ligand>
        <name>ATP</name>
        <dbReference type="ChEBI" id="CHEBI:30616"/>
    </ligand>
</feature>
<dbReference type="InterPro" id="IPR017441">
    <property type="entry name" value="Protein_kinase_ATP_BS"/>
</dbReference>
<gene>
    <name evidence="17" type="primary">LOC110766467</name>
</gene>
<accession>A0A6P5TDQ1</accession>
<reference evidence="17" key="1">
    <citation type="submission" date="2025-08" db="UniProtKB">
        <authorList>
            <consortium name="RefSeq"/>
        </authorList>
    </citation>
    <scope>IDENTIFICATION</scope>
</reference>
<dbReference type="SUPFAM" id="SSF56112">
    <property type="entry name" value="Protein kinase-like (PK-like)"/>
    <property type="match status" value="1"/>
</dbReference>
<dbReference type="PROSITE" id="PS00108">
    <property type="entry name" value="PROTEIN_KINASE_ST"/>
    <property type="match status" value="1"/>
</dbReference>
<keyword evidence="7" id="KW-0418">Kinase</keyword>
<dbReference type="InterPro" id="IPR008271">
    <property type="entry name" value="Ser/Thr_kinase_AS"/>
</dbReference>
<dbReference type="PROSITE" id="PS00107">
    <property type="entry name" value="PROTEIN_KINASE_ATP"/>
    <property type="match status" value="1"/>
</dbReference>
<evidence type="ECO:0000256" key="11">
    <source>
        <dbReference type="ARBA" id="ARBA00023180"/>
    </source>
</evidence>
<keyword evidence="16" id="KW-1185">Reference proteome</keyword>
<dbReference type="Pfam" id="PF00069">
    <property type="entry name" value="Pkinase"/>
    <property type="match status" value="1"/>
</dbReference>
<keyword evidence="3" id="KW-0808">Transferase</keyword>
<keyword evidence="4 13" id="KW-0812">Transmembrane</keyword>
<keyword evidence="8 12" id="KW-0067">ATP-binding</keyword>
<dbReference type="Gene3D" id="3.30.200.20">
    <property type="entry name" value="Phosphorylase Kinase, domain 1"/>
    <property type="match status" value="1"/>
</dbReference>
<keyword evidence="10 13" id="KW-0472">Membrane</keyword>
<dbReference type="GO" id="GO:0005886">
    <property type="term" value="C:plasma membrane"/>
    <property type="evidence" value="ECO:0007669"/>
    <property type="project" value="UniProtKB-ARBA"/>
</dbReference>
<protein>
    <submittedName>
        <fullName evidence="17">Wall-associated receptor kinase-like 20</fullName>
    </submittedName>
</protein>
<evidence type="ECO:0000256" key="4">
    <source>
        <dbReference type="ARBA" id="ARBA00022692"/>
    </source>
</evidence>
<keyword evidence="9 13" id="KW-1133">Transmembrane helix</keyword>
<evidence type="ECO:0000256" key="12">
    <source>
        <dbReference type="PROSITE-ProRule" id="PRU10141"/>
    </source>
</evidence>
<evidence type="ECO:0000256" key="13">
    <source>
        <dbReference type="SAM" id="Phobius"/>
    </source>
</evidence>
<dbReference type="GO" id="GO:0004674">
    <property type="term" value="F:protein serine/threonine kinase activity"/>
    <property type="evidence" value="ECO:0007669"/>
    <property type="project" value="UniProtKB-KW"/>
</dbReference>
<dbReference type="GeneID" id="110766467"/>